<protein>
    <submittedName>
        <fullName evidence="2">Uncharacterized protein LOC106512397</fullName>
    </submittedName>
</protein>
<dbReference type="STRING" id="52670.A0A2I4ALU6"/>
<keyword evidence="1" id="KW-1185">Reference proteome</keyword>
<dbReference type="RefSeq" id="XP_013856479.1">
    <property type="nucleotide sequence ID" value="XM_014001025.1"/>
</dbReference>
<evidence type="ECO:0000313" key="2">
    <source>
        <dbReference type="RefSeq" id="XP_013856479.1"/>
    </source>
</evidence>
<name>A0A2I4ALU6_AUSLI</name>
<reference evidence="2" key="1">
    <citation type="submission" date="2025-08" db="UniProtKB">
        <authorList>
            <consortium name="RefSeq"/>
        </authorList>
    </citation>
    <scope>IDENTIFICATION</scope>
</reference>
<dbReference type="InParanoid" id="A0A2I4ALU6"/>
<sequence>MNDGRGTRIDVHTGNCSAIDLTLVSKDLAGLCEWEVEQETTIGSDHFPIFCRININKGIEVKEKQERWIFGKAKWDVFKYMCEKDSEEVDLKLDIEDIEEKIREVIMKAAKLAIPISKGKRTKKEVPWWTQKCSEAIRKRNQTFRILRRTHNYQNLIEYKKAQAEVRKVIKKAKKTKWRDFCDTIGRTTPLAKVWGMIKKMRGNRCERNYPILKFEQETAITNEKKVEIMAKTFAKIHSSDNLSEHGKYRRNQTQEANKNILDCQTKTENIKDSPFSIQEMKRAIDKTGLTAPGKDQICYIMLKHLGNQIEKKTFRTD</sequence>
<accession>A0A2I4ALU6</accession>
<dbReference type="AlphaFoldDB" id="A0A2I4ALU6"/>
<dbReference type="KEGG" id="alim:106512397"/>
<dbReference type="InterPro" id="IPR052560">
    <property type="entry name" value="RdDP_mobile_element"/>
</dbReference>
<proteinExistence type="predicted"/>
<dbReference type="PANTHER" id="PTHR36688">
    <property type="entry name" value="ENDO/EXONUCLEASE/PHOSPHATASE DOMAIN-CONTAINING PROTEIN"/>
    <property type="match status" value="1"/>
</dbReference>
<organism evidence="1 2">
    <name type="scientific">Austrofundulus limnaeus</name>
    <name type="common">Annual killifish</name>
    <dbReference type="NCBI Taxonomy" id="52670"/>
    <lineage>
        <taxon>Eukaryota</taxon>
        <taxon>Metazoa</taxon>
        <taxon>Chordata</taxon>
        <taxon>Craniata</taxon>
        <taxon>Vertebrata</taxon>
        <taxon>Euteleostomi</taxon>
        <taxon>Actinopterygii</taxon>
        <taxon>Neopterygii</taxon>
        <taxon>Teleostei</taxon>
        <taxon>Neoteleostei</taxon>
        <taxon>Acanthomorphata</taxon>
        <taxon>Ovalentaria</taxon>
        <taxon>Atherinomorphae</taxon>
        <taxon>Cyprinodontiformes</taxon>
        <taxon>Rivulidae</taxon>
        <taxon>Austrofundulus</taxon>
    </lineage>
</organism>
<evidence type="ECO:0000313" key="1">
    <source>
        <dbReference type="Proteomes" id="UP000192220"/>
    </source>
</evidence>
<dbReference type="GeneID" id="106512397"/>
<dbReference type="InterPro" id="IPR036691">
    <property type="entry name" value="Endo/exonu/phosph_ase_sf"/>
</dbReference>
<dbReference type="PANTHER" id="PTHR36688:SF2">
    <property type="entry name" value="ENDONUCLEASE_EXONUCLEASE_PHOSPHATASE DOMAIN-CONTAINING PROTEIN"/>
    <property type="match status" value="1"/>
</dbReference>
<dbReference type="Gene3D" id="3.60.10.10">
    <property type="entry name" value="Endonuclease/exonuclease/phosphatase"/>
    <property type="match status" value="1"/>
</dbReference>
<gene>
    <name evidence="2" type="primary">LOC106512397</name>
</gene>
<dbReference type="Proteomes" id="UP000192220">
    <property type="component" value="Unplaced"/>
</dbReference>
<dbReference type="SUPFAM" id="SSF56219">
    <property type="entry name" value="DNase I-like"/>
    <property type="match status" value="1"/>
</dbReference>
<dbReference type="OrthoDB" id="8058536at2759"/>